<accession>A0A1G8G7C9</accession>
<evidence type="ECO:0000256" key="1">
    <source>
        <dbReference type="SAM" id="MobiDB-lite"/>
    </source>
</evidence>
<feature type="region of interest" description="Disordered" evidence="1">
    <location>
        <begin position="710"/>
        <end position="735"/>
    </location>
</feature>
<evidence type="ECO:0000313" key="4">
    <source>
        <dbReference type="EMBL" id="SDH90210.1"/>
    </source>
</evidence>
<dbReference type="Proteomes" id="UP000217076">
    <property type="component" value="Unassembled WGS sequence"/>
</dbReference>
<dbReference type="SUPFAM" id="SSF46955">
    <property type="entry name" value="Putative DNA-binding domain"/>
    <property type="match status" value="1"/>
</dbReference>
<dbReference type="Gene3D" id="1.10.10.10">
    <property type="entry name" value="Winged helix-like DNA-binding domain superfamily/Winged helix DNA-binding domain"/>
    <property type="match status" value="1"/>
</dbReference>
<dbReference type="Pfam" id="PF09299">
    <property type="entry name" value="Mu-transpos_C"/>
    <property type="match status" value="1"/>
</dbReference>
<protein>
    <submittedName>
        <fullName evidence="4">Putative transposase</fullName>
    </submittedName>
</protein>
<feature type="region of interest" description="Disordered" evidence="1">
    <location>
        <begin position="605"/>
        <end position="624"/>
    </location>
</feature>
<evidence type="ECO:0000313" key="5">
    <source>
        <dbReference type="Proteomes" id="UP000217076"/>
    </source>
</evidence>
<evidence type="ECO:0000259" key="3">
    <source>
        <dbReference type="PROSITE" id="PS51702"/>
    </source>
</evidence>
<name>A0A1G8G7C9_9PROT</name>
<gene>
    <name evidence="4" type="ORF">SAMN05421742_12012</name>
</gene>
<proteinExistence type="predicted"/>
<feature type="region of interest" description="Disordered" evidence="1">
    <location>
        <begin position="634"/>
        <end position="653"/>
    </location>
</feature>
<dbReference type="EMBL" id="FNCV01000020">
    <property type="protein sequence ID" value="SDH90210.1"/>
    <property type="molecule type" value="Genomic_DNA"/>
</dbReference>
<organism evidence="4 5">
    <name type="scientific">Roseospirillum parvum</name>
    <dbReference type="NCBI Taxonomy" id="83401"/>
    <lineage>
        <taxon>Bacteria</taxon>
        <taxon>Pseudomonadati</taxon>
        <taxon>Pseudomonadota</taxon>
        <taxon>Alphaproteobacteria</taxon>
        <taxon>Rhodospirillales</taxon>
        <taxon>Rhodospirillaceae</taxon>
        <taxon>Roseospirillum</taxon>
    </lineage>
</organism>
<dbReference type="Gene3D" id="3.30.420.10">
    <property type="entry name" value="Ribonuclease H-like superfamily/Ribonuclease H"/>
    <property type="match status" value="1"/>
</dbReference>
<keyword evidence="5" id="KW-1185">Reference proteome</keyword>
<dbReference type="InterPro" id="IPR036397">
    <property type="entry name" value="RNaseH_sf"/>
</dbReference>
<dbReference type="OrthoDB" id="7319221at2"/>
<dbReference type="InterPro" id="IPR009004">
    <property type="entry name" value="Transposase_Mu_C"/>
</dbReference>
<dbReference type="Pfam" id="PF02316">
    <property type="entry name" value="HTH_Tnp_Mu_1"/>
    <property type="match status" value="1"/>
</dbReference>
<dbReference type="InterPro" id="IPR003314">
    <property type="entry name" value="Mu-type_HTH"/>
</dbReference>
<feature type="domain" description="HTH Mu-type" evidence="3">
    <location>
        <begin position="9"/>
        <end position="75"/>
    </location>
</feature>
<dbReference type="SUPFAM" id="SSF53098">
    <property type="entry name" value="Ribonuclease H-like"/>
    <property type="match status" value="1"/>
</dbReference>
<dbReference type="PROSITE" id="PS50994">
    <property type="entry name" value="INTEGRASE"/>
    <property type="match status" value="1"/>
</dbReference>
<dbReference type="GO" id="GO:0015074">
    <property type="term" value="P:DNA integration"/>
    <property type="evidence" value="ECO:0007669"/>
    <property type="project" value="InterPro"/>
</dbReference>
<dbReference type="GO" id="GO:0003677">
    <property type="term" value="F:DNA binding"/>
    <property type="evidence" value="ECO:0007669"/>
    <property type="project" value="InterPro"/>
</dbReference>
<evidence type="ECO:0000259" key="2">
    <source>
        <dbReference type="PROSITE" id="PS50994"/>
    </source>
</evidence>
<feature type="domain" description="Integrase catalytic" evidence="2">
    <location>
        <begin position="267"/>
        <end position="479"/>
    </location>
</feature>
<dbReference type="AlphaFoldDB" id="A0A1G8G7C9"/>
<dbReference type="RefSeq" id="WP_092621998.1">
    <property type="nucleotide sequence ID" value="NZ_FNCV01000020.1"/>
</dbReference>
<dbReference type="STRING" id="83401.SAMN05421742_12012"/>
<dbReference type="InterPro" id="IPR012337">
    <property type="entry name" value="RNaseH-like_sf"/>
</dbReference>
<sequence>MSLPQIQDGWFSAAELASLALPGLPGTERGIQLCAARESWPHRPRQGRGGGREYPISALPAKARAALARRDLTPDPEPPPRPPQDPRDFAGWQRAAFEARLALLAEADRLLALGLAASERQAALVLAEAARTDTLRSALAALVPLANQRGGKSGSRTLSARSVQRWFDERRRAGTAALAPKAPPPRRQNAGWEAPFLRLWARPGKRSVAEICRSADLQRLLPAGVAAPSAEAARRLLKSLSPQERALGRIGPRGMLALRAYRMRDTALLSPGDIYTADGKTFRAWVRNPLSGHPFKPEIVTVLDVKTRRAVGWSAGLAESASVVTDALRHAVIGAGIPAIWYTDNGPGFDNETLDDPLVGLLARLGITNMDSLPDRSQSRGIIESFQRQWNAAAKTLPAYLGRDLDKDAARALIKKVRADYRQGGRSEAVMAWDLFLRFIDDTLADYNARPHRGLPRMVDPESGRRRHMSPDEAWAAARADGWEPLMISAEEGADLTRPYAVRRTRRALVDLFGNQYFAPELEEFHGDEVAVGYDIHDAARVWVRQLDRTPDAHRVGRLIAVARWDGHRTDYVPVSVRDQARERRHAAAIKRLDDKRERIEAERTGGQEALQAPAADSPPATAQVVSLSPRETPAIKEASEPTPTFAAPDGPRPRFSDDYSWARWLLANPDRWLPTDTQWMRKLTRRWDFRELAPLNGIDLAGLEDLAERPPAAGAQSQDAQDRRTDTTCDAINS</sequence>
<dbReference type="InterPro" id="IPR036388">
    <property type="entry name" value="WH-like_DNA-bd_sf"/>
</dbReference>
<dbReference type="SUPFAM" id="SSF50610">
    <property type="entry name" value="mu transposase, C-terminal domain"/>
    <property type="match status" value="1"/>
</dbReference>
<dbReference type="PROSITE" id="PS51702">
    <property type="entry name" value="HTH_MU"/>
    <property type="match status" value="1"/>
</dbReference>
<dbReference type="InterPro" id="IPR015378">
    <property type="entry name" value="Transposase-like_Mu_C"/>
</dbReference>
<dbReference type="InterPro" id="IPR001584">
    <property type="entry name" value="Integrase_cat-core"/>
</dbReference>
<dbReference type="InterPro" id="IPR009061">
    <property type="entry name" value="DNA-bd_dom_put_sf"/>
</dbReference>
<reference evidence="5" key="1">
    <citation type="submission" date="2016-10" db="EMBL/GenBank/DDBJ databases">
        <authorList>
            <person name="Varghese N."/>
            <person name="Submissions S."/>
        </authorList>
    </citation>
    <scope>NUCLEOTIDE SEQUENCE [LARGE SCALE GENOMIC DNA]</scope>
    <source>
        <strain evidence="5">930I</strain>
    </source>
</reference>